<dbReference type="EMBL" id="VSWC01000041">
    <property type="protein sequence ID" value="KAA1104480.1"/>
    <property type="molecule type" value="Genomic_DNA"/>
</dbReference>
<evidence type="ECO:0000313" key="4">
    <source>
        <dbReference type="EMBL" id="KAA1104480.1"/>
    </source>
</evidence>
<reference evidence="5 6" key="1">
    <citation type="submission" date="2019-05" db="EMBL/GenBank/DDBJ databases">
        <title>Emergence of the Ug99 lineage of the wheat stem rust pathogen through somatic hybridization.</title>
        <authorList>
            <person name="Li F."/>
            <person name="Upadhyaya N.M."/>
            <person name="Sperschneider J."/>
            <person name="Matny O."/>
            <person name="Nguyen-Phuc H."/>
            <person name="Mago R."/>
            <person name="Raley C."/>
            <person name="Miller M.E."/>
            <person name="Silverstein K.A.T."/>
            <person name="Henningsen E."/>
            <person name="Hirsch C.D."/>
            <person name="Visser B."/>
            <person name="Pretorius Z.A."/>
            <person name="Steffenson B.J."/>
            <person name="Schwessinger B."/>
            <person name="Dodds P.N."/>
            <person name="Figueroa M."/>
        </authorList>
    </citation>
    <scope>NUCLEOTIDE SEQUENCE [LARGE SCALE GENOMIC DNA]</scope>
    <source>
        <strain evidence="4">21-0</strain>
        <strain evidence="3 6">Ug99</strain>
    </source>
</reference>
<proteinExistence type="predicted"/>
<evidence type="ECO:0000313" key="5">
    <source>
        <dbReference type="Proteomes" id="UP000324748"/>
    </source>
</evidence>
<evidence type="ECO:0000256" key="1">
    <source>
        <dbReference type="SAM" id="MobiDB-lite"/>
    </source>
</evidence>
<accession>A0A5B0PUX1</accession>
<feature type="compositionally biased region" description="Polar residues" evidence="1">
    <location>
        <begin position="139"/>
        <end position="157"/>
    </location>
</feature>
<dbReference type="OrthoDB" id="10326327at2759"/>
<dbReference type="Proteomes" id="UP000324748">
    <property type="component" value="Unassembled WGS sequence"/>
</dbReference>
<sequence>MLQRCSFRSHIFCFTVVLAAPPMMIDLNTLPGAEEGLNEVTFSTRPTIRPIPSVASEIFPGKRTVHPVQLSSLIPPTRRARLSQAEGGLSSSALEFINPRFIAENEFDPYHCGVHAAQASSTVDGSVLENKTISRSLIGSNDHSAGQLSSRGSQFGQPSDRVDPAPIETKLPGLPTITPEDWNYGYFLSNGALSDELLNTFGERFRQRINSKECHASNSRTIDKHPTLSFARVYRATVKQKITRVLHHKGTRQQSAERLLTLYTRLAASLFKLHGQFLMLLNIPIVYHRKQQQHLFEWLEKEFFSPQRGLALLGPVDRPELPWQSDALEVHIGEIQVELIKYFSEERYNPISCTSYLLNRYRDHHAKEYLALLEFSNTATRNTKQMSMEPNFREILEILTSLAGSSFNRILENVRLDFPGKDEAFFEPLIRRFKRRVQLLSIIKPRSCKSYYPNQHIAMCFNDESSHLKPLRLINSKDGTLLPLSNSCQRFRTMLKMMDFLHIVVLNKLGIEDSEYFARRMNVCRFILGEMIHPEGSLPLIGSVKVPGSIAPWYSNSCVSPNSFGEIQLKLLRFFSGDLNDPNMINVSLFLLATWYHKNHPDQLREFYFET</sequence>
<name>A0A5B0PUX1_PUCGR</name>
<feature type="region of interest" description="Disordered" evidence="1">
    <location>
        <begin position="139"/>
        <end position="174"/>
    </location>
</feature>
<evidence type="ECO:0000313" key="6">
    <source>
        <dbReference type="Proteomes" id="UP000325313"/>
    </source>
</evidence>
<evidence type="ECO:0000313" key="3">
    <source>
        <dbReference type="EMBL" id="KAA1068452.1"/>
    </source>
</evidence>
<gene>
    <name evidence="4" type="ORF">PGT21_024726</name>
    <name evidence="3" type="ORF">PGTUg99_022964</name>
</gene>
<keyword evidence="5" id="KW-1185">Reference proteome</keyword>
<keyword evidence="2" id="KW-0732">Signal</keyword>
<organism evidence="4 5">
    <name type="scientific">Puccinia graminis f. sp. tritici</name>
    <dbReference type="NCBI Taxonomy" id="56615"/>
    <lineage>
        <taxon>Eukaryota</taxon>
        <taxon>Fungi</taxon>
        <taxon>Dikarya</taxon>
        <taxon>Basidiomycota</taxon>
        <taxon>Pucciniomycotina</taxon>
        <taxon>Pucciniomycetes</taxon>
        <taxon>Pucciniales</taxon>
        <taxon>Pucciniaceae</taxon>
        <taxon>Puccinia</taxon>
    </lineage>
</organism>
<protein>
    <submittedName>
        <fullName evidence="4">Uncharacterized protein</fullName>
    </submittedName>
</protein>
<feature type="chain" id="PRO_5036366456" evidence="2">
    <location>
        <begin position="20"/>
        <end position="611"/>
    </location>
</feature>
<comment type="caution">
    <text evidence="4">The sequence shown here is derived from an EMBL/GenBank/DDBJ whole genome shotgun (WGS) entry which is preliminary data.</text>
</comment>
<feature type="signal peptide" evidence="2">
    <location>
        <begin position="1"/>
        <end position="19"/>
    </location>
</feature>
<dbReference type="Proteomes" id="UP000325313">
    <property type="component" value="Unassembled WGS sequence"/>
</dbReference>
<dbReference type="AlphaFoldDB" id="A0A5B0PUX1"/>
<evidence type="ECO:0000256" key="2">
    <source>
        <dbReference type="SAM" id="SignalP"/>
    </source>
</evidence>
<dbReference type="EMBL" id="VDEP01000505">
    <property type="protein sequence ID" value="KAA1068452.1"/>
    <property type="molecule type" value="Genomic_DNA"/>
</dbReference>